<keyword evidence="3" id="KW-0804">Transcription</keyword>
<dbReference type="GO" id="GO:0003700">
    <property type="term" value="F:DNA-binding transcription factor activity"/>
    <property type="evidence" value="ECO:0007669"/>
    <property type="project" value="TreeGrafter"/>
</dbReference>
<dbReference type="PROSITE" id="PS50977">
    <property type="entry name" value="HTH_TETR_2"/>
    <property type="match status" value="1"/>
</dbReference>
<dbReference type="PROSITE" id="PS01081">
    <property type="entry name" value="HTH_TETR_1"/>
    <property type="match status" value="1"/>
</dbReference>
<dbReference type="InterPro" id="IPR001647">
    <property type="entry name" value="HTH_TetR"/>
</dbReference>
<dbReference type="SUPFAM" id="SSF46689">
    <property type="entry name" value="Homeodomain-like"/>
    <property type="match status" value="1"/>
</dbReference>
<dbReference type="RefSeq" id="WP_100381100.1">
    <property type="nucleotide sequence ID" value="NZ_LT629750.1"/>
</dbReference>
<organism evidence="6 7">
    <name type="scientific">Bradyrhizobium canariense</name>
    <dbReference type="NCBI Taxonomy" id="255045"/>
    <lineage>
        <taxon>Bacteria</taxon>
        <taxon>Pseudomonadati</taxon>
        <taxon>Pseudomonadota</taxon>
        <taxon>Alphaproteobacteria</taxon>
        <taxon>Hyphomicrobiales</taxon>
        <taxon>Nitrobacteraceae</taxon>
        <taxon>Bradyrhizobium</taxon>
    </lineage>
</organism>
<dbReference type="Pfam" id="PF00440">
    <property type="entry name" value="TetR_N"/>
    <property type="match status" value="1"/>
</dbReference>
<name>A0A1H1SGT3_9BRAD</name>
<dbReference type="Gene3D" id="1.10.10.60">
    <property type="entry name" value="Homeodomain-like"/>
    <property type="match status" value="1"/>
</dbReference>
<evidence type="ECO:0000256" key="3">
    <source>
        <dbReference type="ARBA" id="ARBA00023163"/>
    </source>
</evidence>
<sequence length="226" mass="25431">MTYEVTSIVEDAALVEKRRKQIVDAATTLFSSQGFFRTTIKEIAKLAGISSGLIYQYVTDKEDVLLLVLLEVVDAYARELPAAIESATDPLDRCVAAIVAYCRVVDAHRAATVLAYRSTKSLSEDRRVRIQRRELETNQIIAGVITECVRKGYFRRVNVNVLTYQIVMTAHAWALKSWYFKTILTLDDYIEHSLDILLKGVLAPSAEKKWQSISKDMASPPSNPSR</sequence>
<dbReference type="Gene3D" id="1.10.357.10">
    <property type="entry name" value="Tetracycline Repressor, domain 2"/>
    <property type="match status" value="1"/>
</dbReference>
<dbReference type="InterPro" id="IPR009057">
    <property type="entry name" value="Homeodomain-like_sf"/>
</dbReference>
<accession>A0A1H1SGT3</accession>
<evidence type="ECO:0000256" key="2">
    <source>
        <dbReference type="ARBA" id="ARBA00023125"/>
    </source>
</evidence>
<feature type="domain" description="HTH tetR-type" evidence="5">
    <location>
        <begin position="16"/>
        <end position="76"/>
    </location>
</feature>
<dbReference type="Pfam" id="PF17932">
    <property type="entry name" value="TetR_C_24"/>
    <property type="match status" value="1"/>
</dbReference>
<dbReference type="EMBL" id="LT629750">
    <property type="protein sequence ID" value="SDS46926.1"/>
    <property type="molecule type" value="Genomic_DNA"/>
</dbReference>
<feature type="DNA-binding region" description="H-T-H motif" evidence="4">
    <location>
        <begin position="39"/>
        <end position="58"/>
    </location>
</feature>
<dbReference type="InterPro" id="IPR050109">
    <property type="entry name" value="HTH-type_TetR-like_transc_reg"/>
</dbReference>
<dbReference type="AlphaFoldDB" id="A0A1H1SGT3"/>
<keyword evidence="7" id="KW-1185">Reference proteome</keyword>
<dbReference type="InterPro" id="IPR036271">
    <property type="entry name" value="Tet_transcr_reg_TetR-rel_C_sf"/>
</dbReference>
<dbReference type="PANTHER" id="PTHR30055:SF240">
    <property type="entry name" value="HTH-TYPE TRANSCRIPTIONAL REGULATOR ACRR"/>
    <property type="match status" value="1"/>
</dbReference>
<evidence type="ECO:0000313" key="7">
    <source>
        <dbReference type="Proteomes" id="UP000243904"/>
    </source>
</evidence>
<evidence type="ECO:0000256" key="1">
    <source>
        <dbReference type="ARBA" id="ARBA00023015"/>
    </source>
</evidence>
<keyword evidence="2 4" id="KW-0238">DNA-binding</keyword>
<dbReference type="InterPro" id="IPR041490">
    <property type="entry name" value="KstR2_TetR_C"/>
</dbReference>
<reference evidence="7" key="1">
    <citation type="submission" date="2016-10" db="EMBL/GenBank/DDBJ databases">
        <authorList>
            <person name="Varghese N."/>
            <person name="Submissions S."/>
        </authorList>
    </citation>
    <scope>NUCLEOTIDE SEQUENCE [LARGE SCALE GENOMIC DNA]</scope>
    <source>
        <strain evidence="7">GAS369</strain>
    </source>
</reference>
<keyword evidence="1" id="KW-0805">Transcription regulation</keyword>
<dbReference type="PRINTS" id="PR00455">
    <property type="entry name" value="HTHTETR"/>
</dbReference>
<evidence type="ECO:0000313" key="6">
    <source>
        <dbReference type="EMBL" id="SDS46926.1"/>
    </source>
</evidence>
<protein>
    <submittedName>
        <fullName evidence="6">Transcriptional regulator, TetR family</fullName>
    </submittedName>
</protein>
<dbReference type="GO" id="GO:0000976">
    <property type="term" value="F:transcription cis-regulatory region binding"/>
    <property type="evidence" value="ECO:0007669"/>
    <property type="project" value="TreeGrafter"/>
</dbReference>
<dbReference type="SUPFAM" id="SSF48498">
    <property type="entry name" value="Tetracyclin repressor-like, C-terminal domain"/>
    <property type="match status" value="1"/>
</dbReference>
<dbReference type="PANTHER" id="PTHR30055">
    <property type="entry name" value="HTH-TYPE TRANSCRIPTIONAL REGULATOR RUTR"/>
    <property type="match status" value="1"/>
</dbReference>
<evidence type="ECO:0000259" key="5">
    <source>
        <dbReference type="PROSITE" id="PS50977"/>
    </source>
</evidence>
<proteinExistence type="predicted"/>
<gene>
    <name evidence="6" type="ORF">SAMN05444158_2152</name>
</gene>
<dbReference type="Proteomes" id="UP000243904">
    <property type="component" value="Chromosome I"/>
</dbReference>
<evidence type="ECO:0000256" key="4">
    <source>
        <dbReference type="PROSITE-ProRule" id="PRU00335"/>
    </source>
</evidence>
<dbReference type="InterPro" id="IPR023772">
    <property type="entry name" value="DNA-bd_HTH_TetR-type_CS"/>
</dbReference>